<dbReference type="Proteomes" id="UP000801492">
    <property type="component" value="Unassembled WGS sequence"/>
</dbReference>
<comment type="caution">
    <text evidence="1">The sequence shown here is derived from an EMBL/GenBank/DDBJ whole genome shotgun (WGS) entry which is preliminary data.</text>
</comment>
<accession>A0A8K0G9M5</accession>
<dbReference type="AlphaFoldDB" id="A0A8K0G9M5"/>
<dbReference type="OrthoDB" id="6783693at2759"/>
<proteinExistence type="predicted"/>
<sequence>MSSKSSELTDIDDQIFNDNQEENFLNGIITENDFVLVKFALKKVIRHYMAQVVNIEADGTEYLVNFLRRKQPDYSFVFPDVQDIVTVPAEDVIKLGEPSQSGGTA</sequence>
<keyword evidence="2" id="KW-1185">Reference proteome</keyword>
<name>A0A8K0G9M5_IGNLU</name>
<gene>
    <name evidence="1" type="ORF">ILUMI_09462</name>
</gene>
<protein>
    <submittedName>
        <fullName evidence="1">Uncharacterized protein</fullName>
    </submittedName>
</protein>
<evidence type="ECO:0000313" key="2">
    <source>
        <dbReference type="Proteomes" id="UP000801492"/>
    </source>
</evidence>
<dbReference type="EMBL" id="VTPC01004814">
    <property type="protein sequence ID" value="KAF2896715.1"/>
    <property type="molecule type" value="Genomic_DNA"/>
</dbReference>
<organism evidence="1 2">
    <name type="scientific">Ignelater luminosus</name>
    <name type="common">Cucubano</name>
    <name type="synonym">Pyrophorus luminosus</name>
    <dbReference type="NCBI Taxonomy" id="2038154"/>
    <lineage>
        <taxon>Eukaryota</taxon>
        <taxon>Metazoa</taxon>
        <taxon>Ecdysozoa</taxon>
        <taxon>Arthropoda</taxon>
        <taxon>Hexapoda</taxon>
        <taxon>Insecta</taxon>
        <taxon>Pterygota</taxon>
        <taxon>Neoptera</taxon>
        <taxon>Endopterygota</taxon>
        <taxon>Coleoptera</taxon>
        <taxon>Polyphaga</taxon>
        <taxon>Elateriformia</taxon>
        <taxon>Elateroidea</taxon>
        <taxon>Elateridae</taxon>
        <taxon>Agrypninae</taxon>
        <taxon>Pyrophorini</taxon>
        <taxon>Ignelater</taxon>
    </lineage>
</organism>
<reference evidence="1" key="1">
    <citation type="submission" date="2019-08" db="EMBL/GenBank/DDBJ databases">
        <title>The genome of the North American firefly Photinus pyralis.</title>
        <authorList>
            <consortium name="Photinus pyralis genome working group"/>
            <person name="Fallon T.R."/>
            <person name="Sander Lower S.E."/>
            <person name="Weng J.-K."/>
        </authorList>
    </citation>
    <scope>NUCLEOTIDE SEQUENCE</scope>
    <source>
        <strain evidence="1">TRF0915ILg1</strain>
        <tissue evidence="1">Whole body</tissue>
    </source>
</reference>
<evidence type="ECO:0000313" key="1">
    <source>
        <dbReference type="EMBL" id="KAF2896715.1"/>
    </source>
</evidence>